<evidence type="ECO:0000256" key="4">
    <source>
        <dbReference type="ARBA" id="ARBA00022840"/>
    </source>
</evidence>
<evidence type="ECO:0000259" key="6">
    <source>
        <dbReference type="PROSITE" id="PS50011"/>
    </source>
</evidence>
<protein>
    <submittedName>
        <fullName evidence="7">Serine/threonine-protein kinase StkP</fullName>
        <ecNumber evidence="7">2.7.11.1</ecNumber>
    </submittedName>
</protein>
<dbReference type="InterPro" id="IPR010496">
    <property type="entry name" value="AL/BT2_dom"/>
</dbReference>
<dbReference type="InterPro" id="IPR011009">
    <property type="entry name" value="Kinase-like_dom_sf"/>
</dbReference>
<dbReference type="AlphaFoldDB" id="A0A517S9U2"/>
<dbReference type="GO" id="GO:0004674">
    <property type="term" value="F:protein serine/threonine kinase activity"/>
    <property type="evidence" value="ECO:0007669"/>
    <property type="project" value="UniProtKB-EC"/>
</dbReference>
<dbReference type="RefSeq" id="WP_145027607.1">
    <property type="nucleotide sequence ID" value="NZ_CP036271.1"/>
</dbReference>
<dbReference type="Proteomes" id="UP000315700">
    <property type="component" value="Chromosome"/>
</dbReference>
<evidence type="ECO:0000256" key="1">
    <source>
        <dbReference type="ARBA" id="ARBA00022679"/>
    </source>
</evidence>
<dbReference type="PROSITE" id="PS50011">
    <property type="entry name" value="PROTEIN_KINASE_DOM"/>
    <property type="match status" value="1"/>
</dbReference>
<dbReference type="Gene3D" id="1.10.510.10">
    <property type="entry name" value="Transferase(Phosphotransferase) domain 1"/>
    <property type="match status" value="1"/>
</dbReference>
<sequence length="633" mass="67763">MSASLQQFARGLEDGGIVSAEAIRSSLSSLDGTPDSEGLVKELLRTRKLTKFQADEILHGRAQSLVLGNYLLLERIGQGGMGQVFKARHRRMDRIVAVKRLPDDVSGDQLAIARFDREVRAAARISHPNIVAAFDADDANGVHFLVMEYVQGADLARVIRKVGPLPVENAVDLVRQAARGLAAAHAAGIVHRDIKPSNLLLDRHGVLKILDMGLARFESISDDSAPSDLTGIGAIMGTVDYMAPEQALDSKSADARADIYSLGCSLFTLLTGRPVYEGETPTARLMAHQASPIPDLRTHRPEVPESLQAVFVTMVQKDLNDRFQSMTDVIQSLEGFEPPLSPLAVDPFTDLSPRNSAAYELAGDTVLERPRSSGFPIRAALAGIAIAGALIAALAFRGSPDVTPAGPPRVAPASPDEEEAPVAHVAIDPVVATSIPPLIDAVRQPPTGFISLFNGSDLQGWQGAVSEQELLAVPETNRPALQQKANEAAATRWTVIDGLLKSDGQAIGLQTIAHYRDCEFSIDWKLPADAAAAITLRGSSTLTMAETGLQLGDRPLTAAPRLTAGQTPTGWNTLHITLRGDKVTVRSNGMLLVDNLPLKNSNDPEKIVPASGPLELRPLKGKAEFRNIFLKVL</sequence>
<evidence type="ECO:0000256" key="5">
    <source>
        <dbReference type="PROSITE-ProRule" id="PRU10141"/>
    </source>
</evidence>
<evidence type="ECO:0000313" key="7">
    <source>
        <dbReference type="EMBL" id="QDT52882.1"/>
    </source>
</evidence>
<dbReference type="InterPro" id="IPR017441">
    <property type="entry name" value="Protein_kinase_ATP_BS"/>
</dbReference>
<dbReference type="CDD" id="cd14014">
    <property type="entry name" value="STKc_PknB_like"/>
    <property type="match status" value="1"/>
</dbReference>
<feature type="binding site" evidence="5">
    <location>
        <position position="99"/>
    </location>
    <ligand>
        <name>ATP</name>
        <dbReference type="ChEBI" id="CHEBI:30616"/>
    </ligand>
</feature>
<evidence type="ECO:0000256" key="2">
    <source>
        <dbReference type="ARBA" id="ARBA00022741"/>
    </source>
</evidence>
<dbReference type="Gene3D" id="3.30.200.20">
    <property type="entry name" value="Phosphorylase Kinase, domain 1"/>
    <property type="match status" value="1"/>
</dbReference>
<dbReference type="PROSITE" id="PS00107">
    <property type="entry name" value="PROTEIN_KINASE_ATP"/>
    <property type="match status" value="1"/>
</dbReference>
<dbReference type="InterPro" id="IPR000719">
    <property type="entry name" value="Prot_kinase_dom"/>
</dbReference>
<dbReference type="PANTHER" id="PTHR43289">
    <property type="entry name" value="MITOGEN-ACTIVATED PROTEIN KINASE KINASE KINASE 20-RELATED"/>
    <property type="match status" value="1"/>
</dbReference>
<keyword evidence="3 7" id="KW-0418">Kinase</keyword>
<keyword evidence="4 5" id="KW-0067">ATP-binding</keyword>
<dbReference type="GO" id="GO:0016787">
    <property type="term" value="F:hydrolase activity"/>
    <property type="evidence" value="ECO:0007669"/>
    <property type="project" value="InterPro"/>
</dbReference>
<accession>A0A517S9U2</accession>
<keyword evidence="2 5" id="KW-0547">Nucleotide-binding</keyword>
<keyword evidence="8" id="KW-1185">Reference proteome</keyword>
<feature type="domain" description="Protein kinase" evidence="6">
    <location>
        <begin position="70"/>
        <end position="340"/>
    </location>
</feature>
<dbReference type="InParanoid" id="A0A517S9U2"/>
<proteinExistence type="predicted"/>
<dbReference type="Pfam" id="PF06439">
    <property type="entry name" value="3keto-disac_hyd"/>
    <property type="match status" value="1"/>
</dbReference>
<dbReference type="EC" id="2.7.11.1" evidence="7"/>
<dbReference type="EMBL" id="CP036271">
    <property type="protein sequence ID" value="QDT52882.1"/>
    <property type="molecule type" value="Genomic_DNA"/>
</dbReference>
<dbReference type="Pfam" id="PF00069">
    <property type="entry name" value="Pkinase"/>
    <property type="match status" value="1"/>
</dbReference>
<dbReference type="Gene3D" id="2.60.120.560">
    <property type="entry name" value="Exo-inulinase, domain 1"/>
    <property type="match status" value="1"/>
</dbReference>
<dbReference type="OrthoDB" id="6111975at2"/>
<dbReference type="KEGG" id="ccos:Pan44_08950"/>
<dbReference type="SMART" id="SM00220">
    <property type="entry name" value="S_TKc"/>
    <property type="match status" value="1"/>
</dbReference>
<dbReference type="SUPFAM" id="SSF56112">
    <property type="entry name" value="Protein kinase-like (PK-like)"/>
    <property type="match status" value="1"/>
</dbReference>
<keyword evidence="1 7" id="KW-0808">Transferase</keyword>
<reference evidence="7 8" key="1">
    <citation type="submission" date="2019-02" db="EMBL/GenBank/DDBJ databases">
        <title>Deep-cultivation of Planctomycetes and their phenomic and genomic characterization uncovers novel biology.</title>
        <authorList>
            <person name="Wiegand S."/>
            <person name="Jogler M."/>
            <person name="Boedeker C."/>
            <person name="Pinto D."/>
            <person name="Vollmers J."/>
            <person name="Rivas-Marin E."/>
            <person name="Kohn T."/>
            <person name="Peeters S.H."/>
            <person name="Heuer A."/>
            <person name="Rast P."/>
            <person name="Oberbeckmann S."/>
            <person name="Bunk B."/>
            <person name="Jeske O."/>
            <person name="Meyerdierks A."/>
            <person name="Storesund J.E."/>
            <person name="Kallscheuer N."/>
            <person name="Luecker S."/>
            <person name="Lage O.M."/>
            <person name="Pohl T."/>
            <person name="Merkel B.J."/>
            <person name="Hornburger P."/>
            <person name="Mueller R.-W."/>
            <person name="Bruemmer F."/>
            <person name="Labrenz M."/>
            <person name="Spormann A.M."/>
            <person name="Op den Camp H."/>
            <person name="Overmann J."/>
            <person name="Amann R."/>
            <person name="Jetten M.S.M."/>
            <person name="Mascher T."/>
            <person name="Medema M.H."/>
            <person name="Devos D.P."/>
            <person name="Kaster A.-K."/>
            <person name="Ovreas L."/>
            <person name="Rohde M."/>
            <person name="Galperin M.Y."/>
            <person name="Jogler C."/>
        </authorList>
    </citation>
    <scope>NUCLEOTIDE SEQUENCE [LARGE SCALE GENOMIC DNA]</scope>
    <source>
        <strain evidence="7 8">Pan44</strain>
    </source>
</reference>
<organism evidence="7 8">
    <name type="scientific">Caulifigura coniformis</name>
    <dbReference type="NCBI Taxonomy" id="2527983"/>
    <lineage>
        <taxon>Bacteria</taxon>
        <taxon>Pseudomonadati</taxon>
        <taxon>Planctomycetota</taxon>
        <taxon>Planctomycetia</taxon>
        <taxon>Planctomycetales</taxon>
        <taxon>Planctomycetaceae</taxon>
        <taxon>Caulifigura</taxon>
    </lineage>
</organism>
<evidence type="ECO:0000313" key="8">
    <source>
        <dbReference type="Proteomes" id="UP000315700"/>
    </source>
</evidence>
<dbReference type="GO" id="GO:0005524">
    <property type="term" value="F:ATP binding"/>
    <property type="evidence" value="ECO:0007669"/>
    <property type="project" value="UniProtKB-UniRule"/>
</dbReference>
<dbReference type="PROSITE" id="PS00108">
    <property type="entry name" value="PROTEIN_KINASE_ST"/>
    <property type="match status" value="1"/>
</dbReference>
<dbReference type="PANTHER" id="PTHR43289:SF6">
    <property type="entry name" value="SERINE_THREONINE-PROTEIN KINASE NEKL-3"/>
    <property type="match status" value="1"/>
</dbReference>
<evidence type="ECO:0000256" key="3">
    <source>
        <dbReference type="ARBA" id="ARBA00022777"/>
    </source>
</evidence>
<gene>
    <name evidence="7" type="primary">stkP_2</name>
    <name evidence="7" type="ORF">Pan44_08950</name>
</gene>
<name>A0A517S9U2_9PLAN</name>
<dbReference type="InterPro" id="IPR008271">
    <property type="entry name" value="Ser/Thr_kinase_AS"/>
</dbReference>